<evidence type="ECO:0000256" key="6">
    <source>
        <dbReference type="ARBA" id="ARBA00023136"/>
    </source>
</evidence>
<evidence type="ECO:0000256" key="2">
    <source>
        <dbReference type="ARBA" id="ARBA00022475"/>
    </source>
</evidence>
<dbReference type="RefSeq" id="WP_134192399.1">
    <property type="nucleotide sequence ID" value="NZ_JBHLUW010000028.1"/>
</dbReference>
<evidence type="ECO:0000313" key="9">
    <source>
        <dbReference type="EMBL" id="TDY50370.1"/>
    </source>
</evidence>
<gene>
    <name evidence="9" type="ORF">BX592_109155</name>
</gene>
<keyword evidence="4 8" id="KW-0812">Transmembrane</keyword>
<dbReference type="Proteomes" id="UP000295509">
    <property type="component" value="Unassembled WGS sequence"/>
</dbReference>
<keyword evidence="5 8" id="KW-1133">Transmembrane helix</keyword>
<keyword evidence="10" id="KW-1185">Reference proteome</keyword>
<feature type="compositionally biased region" description="Polar residues" evidence="7">
    <location>
        <begin position="220"/>
        <end position="233"/>
    </location>
</feature>
<keyword evidence="3" id="KW-0997">Cell inner membrane</keyword>
<sequence>MKYLTASRAGLIACHACARVQRRVRAQPNGAPQRCERCGAAMHRRNPDSLMRTWALLIAAAVLYIPANLLPVLHTTSLVGTENDTIMSGVVYFWTSGDWPLAVIVFVASILVPMMKLTVLALLTITAQRRSRWRPHERTALYRIVERIGRWSMLDIFVVTMTVALVRFKSLAEITAGPGALAFGSVVILTMLASMQFDPRLIWDNIDTGPPPRRREPAPNTDSTTSPSQDPHP</sequence>
<comment type="caution">
    <text evidence="9">The sequence shown here is derived from an EMBL/GenBank/DDBJ whole genome shotgun (WGS) entry which is preliminary data.</text>
</comment>
<evidence type="ECO:0000313" key="10">
    <source>
        <dbReference type="Proteomes" id="UP000295509"/>
    </source>
</evidence>
<organism evidence="9 10">
    <name type="scientific">Paraburkholderia rhizosphaerae</name>
    <dbReference type="NCBI Taxonomy" id="480658"/>
    <lineage>
        <taxon>Bacteria</taxon>
        <taxon>Pseudomonadati</taxon>
        <taxon>Pseudomonadota</taxon>
        <taxon>Betaproteobacteria</taxon>
        <taxon>Burkholderiales</taxon>
        <taxon>Burkholderiaceae</taxon>
        <taxon>Paraburkholderia</taxon>
    </lineage>
</organism>
<evidence type="ECO:0000256" key="4">
    <source>
        <dbReference type="ARBA" id="ARBA00022692"/>
    </source>
</evidence>
<feature type="transmembrane region" description="Helical" evidence="8">
    <location>
        <begin position="99"/>
        <end position="127"/>
    </location>
</feature>
<keyword evidence="6 8" id="KW-0472">Membrane</keyword>
<feature type="transmembrane region" description="Helical" evidence="8">
    <location>
        <begin position="174"/>
        <end position="193"/>
    </location>
</feature>
<protein>
    <submittedName>
        <fullName evidence="9">Paraquat-inducible protein A</fullName>
    </submittedName>
</protein>
<keyword evidence="2" id="KW-1003">Cell membrane</keyword>
<comment type="subcellular location">
    <subcellularLocation>
        <location evidence="1">Cell inner membrane</location>
    </subcellularLocation>
</comment>
<dbReference type="PANTHER" id="PTHR30462:SF3">
    <property type="entry name" value="INTERMEMBRANE TRANSPORT PROTEIN PQIA"/>
    <property type="match status" value="1"/>
</dbReference>
<evidence type="ECO:0000256" key="7">
    <source>
        <dbReference type="SAM" id="MobiDB-lite"/>
    </source>
</evidence>
<feature type="transmembrane region" description="Helical" evidence="8">
    <location>
        <begin position="54"/>
        <end position="79"/>
    </location>
</feature>
<evidence type="ECO:0000256" key="1">
    <source>
        <dbReference type="ARBA" id="ARBA00004533"/>
    </source>
</evidence>
<dbReference type="EMBL" id="SORE01000009">
    <property type="protein sequence ID" value="TDY50370.1"/>
    <property type="molecule type" value="Genomic_DNA"/>
</dbReference>
<evidence type="ECO:0000256" key="5">
    <source>
        <dbReference type="ARBA" id="ARBA00022989"/>
    </source>
</evidence>
<dbReference type="OrthoDB" id="9800207at2"/>
<reference evidence="9 10" key="1">
    <citation type="submission" date="2019-03" db="EMBL/GenBank/DDBJ databases">
        <title>Genomic Encyclopedia of Type Strains, Phase III (KMG-III): the genomes of soil and plant-associated and newly described type strains.</title>
        <authorList>
            <person name="Whitman W."/>
        </authorList>
    </citation>
    <scope>NUCLEOTIDE SEQUENCE [LARGE SCALE GENOMIC DNA]</scope>
    <source>
        <strain evidence="9 10">LMG 29544</strain>
    </source>
</reference>
<feature type="region of interest" description="Disordered" evidence="7">
    <location>
        <begin position="206"/>
        <end position="233"/>
    </location>
</feature>
<name>A0A4R8LRX9_9BURK</name>
<dbReference type="PANTHER" id="PTHR30462">
    <property type="entry name" value="INTERMEMBRANE TRANSPORT PROTEIN PQIB-RELATED"/>
    <property type="match status" value="1"/>
</dbReference>
<dbReference type="GO" id="GO:0005886">
    <property type="term" value="C:plasma membrane"/>
    <property type="evidence" value="ECO:0007669"/>
    <property type="project" value="UniProtKB-SubCell"/>
</dbReference>
<proteinExistence type="predicted"/>
<evidence type="ECO:0000256" key="8">
    <source>
        <dbReference type="SAM" id="Phobius"/>
    </source>
</evidence>
<dbReference type="InterPro" id="IPR051800">
    <property type="entry name" value="PqiA-PqiB_transport"/>
</dbReference>
<accession>A0A4R8LRX9</accession>
<dbReference type="AlphaFoldDB" id="A0A4R8LRX9"/>
<dbReference type="InterPro" id="IPR007498">
    <property type="entry name" value="PqiA-like"/>
</dbReference>
<dbReference type="Pfam" id="PF04403">
    <property type="entry name" value="PqiA"/>
    <property type="match status" value="1"/>
</dbReference>
<feature type="transmembrane region" description="Helical" evidence="8">
    <location>
        <begin position="148"/>
        <end position="168"/>
    </location>
</feature>
<evidence type="ECO:0000256" key="3">
    <source>
        <dbReference type="ARBA" id="ARBA00022519"/>
    </source>
</evidence>